<sequence>MIVDLKYVSMKDRGINNTFKKVIYESSDMVFLADDTYPYNIFYSNLAFDNSIGDLLMDKSLVGLGLDVNSYIFKEEMLISFQSNDYRFQVELPKDNDANYFLFYNGKEIKKQGLPAHTDINSFFESDLDLIAIGKENFLTWINPTTLRTLGYAQEELINVDLCHFFHPEELHDFRSKISNLSKENGSCNDLIIRIQRKDQVYREISWSVKFKDGSFYATGRDVTEQRSQYQLTKNVTELVPGTFFQFSIGELGEIEIPYLSAGITDILGLEDSSIDQAIDFNLIVSKIHHEDIAQVMSSAMSSSKLKQPWTCEFRLKTLGDKSFKWLKVNAKLADSNNGKLDWYGYLSDISDQKEKEQMLQNQREMAINSSKIKSEFLSTISHDLRTPLNAITGSIYSLLQEVHTPAQKAAFDTINFSVENLIIMINDLLDFQKLEAGKLSLDPQPMELREVVSHVMNSFESHAEESKNALNLHFDHAANLTVLGDKVRVTQILNNLISNALKFTNEGSVDVSVKLKFKTEDKSSIYFEVKDTGIGIASEDVVKIFQDFDQIQQTFSKKYGGTGLGLSISKKLLEQMDSEIKVSSELGKGSVFFFEITFDNVKNVPVIESFPMKVESNLVHSVNILMAEDNDVNALVLGKILKKWGYEFERVTNGQEALDAIRNGEFDIVLMDIQMPIMDGFQSTTKIKEVSNIPVIALTAAIEQDILNEIEAIGFDEYVSKPIDAEELHKKINDILAVPHL</sequence>
<dbReference type="CDD" id="cd16922">
    <property type="entry name" value="HATPase_EvgS-ArcB-TorS-like"/>
    <property type="match status" value="1"/>
</dbReference>
<dbReference type="CDD" id="cd17546">
    <property type="entry name" value="REC_hyHK_CKI1_RcsC-like"/>
    <property type="match status" value="1"/>
</dbReference>
<dbReference type="PANTHER" id="PTHR45339:SF3">
    <property type="entry name" value="HISTIDINE KINASE"/>
    <property type="match status" value="1"/>
</dbReference>
<dbReference type="InterPro" id="IPR035965">
    <property type="entry name" value="PAS-like_dom_sf"/>
</dbReference>
<dbReference type="InterPro" id="IPR000700">
    <property type="entry name" value="PAS-assoc_C"/>
</dbReference>
<protein>
    <recommendedName>
        <fullName evidence="2">histidine kinase</fullName>
        <ecNumber evidence="2">2.7.13.3</ecNumber>
    </recommendedName>
</protein>
<dbReference type="InterPro" id="IPR036890">
    <property type="entry name" value="HATPase_C_sf"/>
</dbReference>
<dbReference type="InterPro" id="IPR011006">
    <property type="entry name" value="CheY-like_superfamily"/>
</dbReference>
<dbReference type="SMART" id="SM00448">
    <property type="entry name" value="REC"/>
    <property type="match status" value="1"/>
</dbReference>
<dbReference type="CDD" id="cd00130">
    <property type="entry name" value="PAS"/>
    <property type="match status" value="1"/>
</dbReference>
<gene>
    <name evidence="9" type="ORF">MM239_17445</name>
</gene>
<dbReference type="Gene3D" id="3.40.50.2300">
    <property type="match status" value="1"/>
</dbReference>
<evidence type="ECO:0000259" key="5">
    <source>
        <dbReference type="PROSITE" id="PS50109"/>
    </source>
</evidence>
<evidence type="ECO:0000256" key="3">
    <source>
        <dbReference type="ARBA" id="ARBA00022553"/>
    </source>
</evidence>
<dbReference type="Gene3D" id="1.10.287.130">
    <property type="match status" value="1"/>
</dbReference>
<evidence type="ECO:0000256" key="1">
    <source>
        <dbReference type="ARBA" id="ARBA00000085"/>
    </source>
</evidence>
<dbReference type="Pfam" id="PF08447">
    <property type="entry name" value="PAS_3"/>
    <property type="match status" value="2"/>
</dbReference>
<dbReference type="PRINTS" id="PR00344">
    <property type="entry name" value="BCTRLSENSOR"/>
</dbReference>
<keyword evidence="9" id="KW-0067">ATP-binding</keyword>
<dbReference type="Gene3D" id="3.30.450.20">
    <property type="entry name" value="PAS domain"/>
    <property type="match status" value="2"/>
</dbReference>
<dbReference type="RefSeq" id="WP_241349538.1">
    <property type="nucleotide sequence ID" value="NZ_JAKZGP010000063.1"/>
</dbReference>
<keyword evidence="10" id="KW-1185">Reference proteome</keyword>
<keyword evidence="9" id="KW-0547">Nucleotide-binding</keyword>
<proteinExistence type="predicted"/>
<dbReference type="CDD" id="cd00082">
    <property type="entry name" value="HisKA"/>
    <property type="match status" value="1"/>
</dbReference>
<organism evidence="9 10">
    <name type="scientific">Belliella filtrata</name>
    <dbReference type="NCBI Taxonomy" id="2923435"/>
    <lineage>
        <taxon>Bacteria</taxon>
        <taxon>Pseudomonadati</taxon>
        <taxon>Bacteroidota</taxon>
        <taxon>Cytophagia</taxon>
        <taxon>Cytophagales</taxon>
        <taxon>Cyclobacteriaceae</taxon>
        <taxon>Belliella</taxon>
    </lineage>
</organism>
<dbReference type="SUPFAM" id="SSF52172">
    <property type="entry name" value="CheY-like"/>
    <property type="match status" value="1"/>
</dbReference>
<dbReference type="SMART" id="SM00387">
    <property type="entry name" value="HATPase_c"/>
    <property type="match status" value="1"/>
</dbReference>
<accession>A0ABS9V449</accession>
<dbReference type="Pfam" id="PF00512">
    <property type="entry name" value="HisKA"/>
    <property type="match status" value="1"/>
</dbReference>
<feature type="domain" description="PAS" evidence="7">
    <location>
        <begin position="130"/>
        <end position="185"/>
    </location>
</feature>
<dbReference type="InterPro" id="IPR013655">
    <property type="entry name" value="PAS_fold_3"/>
</dbReference>
<dbReference type="PROSITE" id="PS50113">
    <property type="entry name" value="PAC"/>
    <property type="match status" value="1"/>
</dbReference>
<dbReference type="PANTHER" id="PTHR45339">
    <property type="entry name" value="HYBRID SIGNAL TRANSDUCTION HISTIDINE KINASE J"/>
    <property type="match status" value="1"/>
</dbReference>
<dbReference type="EMBL" id="JAKZGP010000063">
    <property type="protein sequence ID" value="MCH7411185.1"/>
    <property type="molecule type" value="Genomic_DNA"/>
</dbReference>
<dbReference type="PROSITE" id="PS50109">
    <property type="entry name" value="HIS_KIN"/>
    <property type="match status" value="1"/>
</dbReference>
<name>A0ABS9V449_9BACT</name>
<keyword evidence="3 4" id="KW-0597">Phosphoprotein</keyword>
<dbReference type="PROSITE" id="PS50112">
    <property type="entry name" value="PAS"/>
    <property type="match status" value="1"/>
</dbReference>
<dbReference type="InterPro" id="IPR003661">
    <property type="entry name" value="HisK_dim/P_dom"/>
</dbReference>
<dbReference type="Pfam" id="PF02518">
    <property type="entry name" value="HATPase_c"/>
    <property type="match status" value="1"/>
</dbReference>
<comment type="caution">
    <text evidence="9">The sequence shown here is derived from an EMBL/GenBank/DDBJ whole genome shotgun (WGS) entry which is preliminary data.</text>
</comment>
<evidence type="ECO:0000313" key="9">
    <source>
        <dbReference type="EMBL" id="MCH7411185.1"/>
    </source>
</evidence>
<evidence type="ECO:0000256" key="4">
    <source>
        <dbReference type="PROSITE-ProRule" id="PRU00169"/>
    </source>
</evidence>
<evidence type="ECO:0000259" key="8">
    <source>
        <dbReference type="PROSITE" id="PS50113"/>
    </source>
</evidence>
<dbReference type="PROSITE" id="PS50110">
    <property type="entry name" value="RESPONSE_REGULATORY"/>
    <property type="match status" value="1"/>
</dbReference>
<feature type="modified residue" description="4-aspartylphosphate" evidence="4">
    <location>
        <position position="673"/>
    </location>
</feature>
<feature type="domain" description="Response regulatory" evidence="6">
    <location>
        <begin position="624"/>
        <end position="737"/>
    </location>
</feature>
<evidence type="ECO:0000259" key="7">
    <source>
        <dbReference type="PROSITE" id="PS50112"/>
    </source>
</evidence>
<dbReference type="GO" id="GO:0005524">
    <property type="term" value="F:ATP binding"/>
    <property type="evidence" value="ECO:0007669"/>
    <property type="project" value="UniProtKB-KW"/>
</dbReference>
<evidence type="ECO:0000256" key="2">
    <source>
        <dbReference type="ARBA" id="ARBA00012438"/>
    </source>
</evidence>
<dbReference type="EC" id="2.7.13.3" evidence="2"/>
<dbReference type="InterPro" id="IPR000014">
    <property type="entry name" value="PAS"/>
</dbReference>
<dbReference type="InterPro" id="IPR036097">
    <property type="entry name" value="HisK_dim/P_sf"/>
</dbReference>
<evidence type="ECO:0000259" key="6">
    <source>
        <dbReference type="PROSITE" id="PS50110"/>
    </source>
</evidence>
<dbReference type="Proteomes" id="UP001165489">
    <property type="component" value="Unassembled WGS sequence"/>
</dbReference>
<dbReference type="Gene3D" id="3.30.565.10">
    <property type="entry name" value="Histidine kinase-like ATPase, C-terminal domain"/>
    <property type="match status" value="1"/>
</dbReference>
<evidence type="ECO:0000313" key="10">
    <source>
        <dbReference type="Proteomes" id="UP001165489"/>
    </source>
</evidence>
<dbReference type="SUPFAM" id="SSF55874">
    <property type="entry name" value="ATPase domain of HSP90 chaperone/DNA topoisomerase II/histidine kinase"/>
    <property type="match status" value="1"/>
</dbReference>
<dbReference type="InterPro" id="IPR003594">
    <property type="entry name" value="HATPase_dom"/>
</dbReference>
<dbReference type="SUPFAM" id="SSF55785">
    <property type="entry name" value="PYP-like sensor domain (PAS domain)"/>
    <property type="match status" value="2"/>
</dbReference>
<feature type="domain" description="Histidine kinase" evidence="5">
    <location>
        <begin position="380"/>
        <end position="601"/>
    </location>
</feature>
<dbReference type="InterPro" id="IPR001789">
    <property type="entry name" value="Sig_transdc_resp-reg_receiver"/>
</dbReference>
<feature type="domain" description="PAC" evidence="8">
    <location>
        <begin position="310"/>
        <end position="362"/>
    </location>
</feature>
<comment type="catalytic activity">
    <reaction evidence="1">
        <text>ATP + protein L-histidine = ADP + protein N-phospho-L-histidine.</text>
        <dbReference type="EC" id="2.7.13.3"/>
    </reaction>
</comment>
<dbReference type="InterPro" id="IPR005467">
    <property type="entry name" value="His_kinase_dom"/>
</dbReference>
<dbReference type="InterPro" id="IPR004358">
    <property type="entry name" value="Sig_transdc_His_kin-like_C"/>
</dbReference>
<reference evidence="9" key="1">
    <citation type="submission" date="2022-03" db="EMBL/GenBank/DDBJ databases">
        <title>De novo assembled genomes of Belliella spp. (Cyclobacteriaceae) strains.</title>
        <authorList>
            <person name="Szabo A."/>
            <person name="Korponai K."/>
            <person name="Felfoldi T."/>
        </authorList>
    </citation>
    <scope>NUCLEOTIDE SEQUENCE</scope>
    <source>
        <strain evidence="9">DSM 111904</strain>
    </source>
</reference>
<dbReference type="SMART" id="SM00388">
    <property type="entry name" value="HisKA"/>
    <property type="match status" value="1"/>
</dbReference>
<dbReference type="SUPFAM" id="SSF47384">
    <property type="entry name" value="Homodimeric domain of signal transducing histidine kinase"/>
    <property type="match status" value="1"/>
</dbReference>
<dbReference type="Pfam" id="PF00072">
    <property type="entry name" value="Response_reg"/>
    <property type="match status" value="1"/>
</dbReference>